<dbReference type="SUPFAM" id="SSF81296">
    <property type="entry name" value="E set domains"/>
    <property type="match status" value="1"/>
</dbReference>
<evidence type="ECO:0000256" key="2">
    <source>
        <dbReference type="SAM" id="MobiDB-lite"/>
    </source>
</evidence>
<feature type="domain" description="WSC" evidence="4">
    <location>
        <begin position="312"/>
        <end position="405"/>
    </location>
</feature>
<feature type="region of interest" description="Disordered" evidence="2">
    <location>
        <begin position="414"/>
        <end position="437"/>
    </location>
</feature>
<feature type="domain" description="WSC" evidence="4">
    <location>
        <begin position="449"/>
        <end position="543"/>
    </location>
</feature>
<dbReference type="InterPro" id="IPR002889">
    <property type="entry name" value="WSC_carb-bd"/>
</dbReference>
<reference evidence="5 6" key="1">
    <citation type="submission" date="2016-04" db="EMBL/GenBank/DDBJ databases">
        <title>A degradative enzymes factory behind the ericoid mycorrhizal symbiosis.</title>
        <authorList>
            <consortium name="DOE Joint Genome Institute"/>
            <person name="Martino E."/>
            <person name="Morin E."/>
            <person name="Grelet G."/>
            <person name="Kuo A."/>
            <person name="Kohler A."/>
            <person name="Daghino S."/>
            <person name="Barry K."/>
            <person name="Choi C."/>
            <person name="Cichocki N."/>
            <person name="Clum A."/>
            <person name="Copeland A."/>
            <person name="Hainaut M."/>
            <person name="Haridas S."/>
            <person name="Labutti K."/>
            <person name="Lindquist E."/>
            <person name="Lipzen A."/>
            <person name="Khouja H.-R."/>
            <person name="Murat C."/>
            <person name="Ohm R."/>
            <person name="Olson A."/>
            <person name="Spatafora J."/>
            <person name="Veneault-Fourrey C."/>
            <person name="Henrissat B."/>
            <person name="Grigoriev I."/>
            <person name="Martin F."/>
            <person name="Perotto S."/>
        </authorList>
    </citation>
    <scope>NUCLEOTIDE SEQUENCE [LARGE SCALE GENOMIC DNA]</scope>
    <source>
        <strain evidence="5 6">F</strain>
    </source>
</reference>
<dbReference type="OrthoDB" id="2019572at2759"/>
<feature type="domain" description="WSC" evidence="4">
    <location>
        <begin position="144"/>
        <end position="240"/>
    </location>
</feature>
<dbReference type="InterPro" id="IPR037293">
    <property type="entry name" value="Gal_Oxidase_central_sf"/>
</dbReference>
<evidence type="ECO:0000256" key="1">
    <source>
        <dbReference type="ARBA" id="ARBA00022729"/>
    </source>
</evidence>
<dbReference type="InterPro" id="IPR011043">
    <property type="entry name" value="Gal_Oxase/kelch_b-propeller"/>
</dbReference>
<evidence type="ECO:0000256" key="3">
    <source>
        <dbReference type="SAM" id="SignalP"/>
    </source>
</evidence>
<dbReference type="Proteomes" id="UP000235786">
    <property type="component" value="Unassembled WGS sequence"/>
</dbReference>
<dbReference type="STRING" id="1149755.A0A2J6RN95"/>
<dbReference type="SMART" id="SM00321">
    <property type="entry name" value="WSC"/>
    <property type="match status" value="5"/>
</dbReference>
<feature type="domain" description="WSC" evidence="4">
    <location>
        <begin position="561"/>
        <end position="690"/>
    </location>
</feature>
<name>A0A2J6RN95_HYAVF</name>
<dbReference type="CDD" id="cd02851">
    <property type="entry name" value="E_set_GO_C"/>
    <property type="match status" value="1"/>
</dbReference>
<evidence type="ECO:0000313" key="5">
    <source>
        <dbReference type="EMBL" id="PMD39994.1"/>
    </source>
</evidence>
<dbReference type="InterPro" id="IPR015202">
    <property type="entry name" value="GO-like_E_set"/>
</dbReference>
<dbReference type="EMBL" id="KZ613946">
    <property type="protein sequence ID" value="PMD39994.1"/>
    <property type="molecule type" value="Genomic_DNA"/>
</dbReference>
<sequence>MSRKTLFSIFGQLVVLGSVHASSQAERRSSLIVPATLPGSWVSQGCWTDVGRTLSQGGYDDDGAMTDESCIAYCSEQGYIYAGTEYYSECYCGNTLAATAAPATSTDCNTPCSGNSSESCGGPNRLNLFWSGTTGPQFNPGTGGWNFVGCYADNVDGGRTLLNGVAVTGGMTVDLCTSACQTQGYTLAGTEYAGQCYCGTSFQNGGGLAPDGLSGCNMVCSGNASEFCGGPNRLSMYDFNNTVSVLPWTAISSATVAASSTSGSNLQITSSSLVVSSSTLPTSQLSTAPIMTGTSSAIPTPSVISIEPSVGPYNYYGCQTEATNVRALSGATYASDSMTLESCEAFCSVSNFIFFGVEYARECYCGNSFGVGSIPAPNTDCSFPCAANIYEYCGAGNRLSVYMLNGTIISSSSSALPTTTSSITSQPSTVSATSSPTPTGSAVPFLPAGWDAYGCWIDGLPAGRTLVHELDMSNNTIQTCVAYCISGGYTIAGMEYGVQCFCDTAVHNGAGLAPEPSDCDVPCAGNQSQTCGGGNRLSLYSLGEPQVYLPPTAQQTGLPAGWVYGGCLQDNVLSNIDPYSGDVVNIPTLPYMLPEDDYNMTATKCIERCQLYGYNAAGIEVGTQCFCGDAENLLVTSDPFVTTTPLQQGGWEYSVLPAFVDNSSCNVFCSGSNSEYYCGANNLLTYYTWAGPEPLYSFNFATGIDAGEYSLLIGGLTVPLITAQVITGKVTFVQKNQQGFANGTGVYELDLTLVDEFDLAWRTMDKMITDPFCAASLILPDKAGRQLTVGGWDEDSNFGIRFYVPDGSAGVNGTNQWEESPDVLSLQLPRWYPSAMIMANGSIMVVGGSISSNNVEQPFLELLPPTGVPMVPANLTISGYSNTTVYLDFLDRTQIDNLYPFVAVLPSGGIFIAYYNEARILDEVTFDTVKTLPNIPGSVDNDLGGRSYSLEGAMALLPQYAPYSEPLGVLICGGSTPSYHYALDNCVSTQPEVANPVWTIERMPSRRVMPCMAGLPDGTYIILNGGEHGAAGFGLGGDPNYNAVLYDPTKPVNTRMSVMANTTVARLYHSEAIVLLDGRVLVSGSDPTGQLANVPPEDITDFPEEFRVEVFTPPYLLTGLARPTFTLDNTDWAYNDTVTFTLTSGSTANLKVSLLAAVASTHGNSMGQRTIFPEVSCAGTTCTVVAPPNAHVCPPSWFMFFVLDGPTPSVGVFVRIGGDPAGLGNWPQGLGFELPLV</sequence>
<feature type="signal peptide" evidence="3">
    <location>
        <begin position="1"/>
        <end position="21"/>
    </location>
</feature>
<dbReference type="InterPro" id="IPR014756">
    <property type="entry name" value="Ig_E-set"/>
</dbReference>
<dbReference type="Pfam" id="PF09118">
    <property type="entry name" value="GO-like_E_set"/>
    <property type="match status" value="1"/>
</dbReference>
<dbReference type="Gene3D" id="2.130.10.80">
    <property type="entry name" value="Galactose oxidase/kelch, beta-propeller"/>
    <property type="match status" value="1"/>
</dbReference>
<dbReference type="AlphaFoldDB" id="A0A2J6RN95"/>
<feature type="domain" description="WSC" evidence="4">
    <location>
        <begin position="40"/>
        <end position="132"/>
    </location>
</feature>
<accession>A0A2J6RN95</accession>
<dbReference type="Pfam" id="PF01822">
    <property type="entry name" value="WSC"/>
    <property type="match status" value="5"/>
</dbReference>
<proteinExistence type="predicted"/>
<organism evidence="5 6">
    <name type="scientific">Hyaloscypha variabilis (strain UAMH 11265 / GT02V1 / F)</name>
    <name type="common">Meliniomyces variabilis</name>
    <dbReference type="NCBI Taxonomy" id="1149755"/>
    <lineage>
        <taxon>Eukaryota</taxon>
        <taxon>Fungi</taxon>
        <taxon>Dikarya</taxon>
        <taxon>Ascomycota</taxon>
        <taxon>Pezizomycotina</taxon>
        <taxon>Leotiomycetes</taxon>
        <taxon>Helotiales</taxon>
        <taxon>Hyaloscyphaceae</taxon>
        <taxon>Hyaloscypha</taxon>
        <taxon>Hyaloscypha variabilis</taxon>
    </lineage>
</organism>
<gene>
    <name evidence="5" type="ORF">L207DRAFT_489967</name>
</gene>
<dbReference type="InterPro" id="IPR013783">
    <property type="entry name" value="Ig-like_fold"/>
</dbReference>
<evidence type="ECO:0000313" key="6">
    <source>
        <dbReference type="Proteomes" id="UP000235786"/>
    </source>
</evidence>
<keyword evidence="1 3" id="KW-0732">Signal</keyword>
<dbReference type="Gene3D" id="2.60.40.10">
    <property type="entry name" value="Immunoglobulins"/>
    <property type="match status" value="1"/>
</dbReference>
<dbReference type="SUPFAM" id="SSF50965">
    <property type="entry name" value="Galactose oxidase, central domain"/>
    <property type="match status" value="1"/>
</dbReference>
<dbReference type="PANTHER" id="PTHR32208">
    <property type="entry name" value="SECRETED PROTEIN-RELATED"/>
    <property type="match status" value="1"/>
</dbReference>
<dbReference type="PROSITE" id="PS51212">
    <property type="entry name" value="WSC"/>
    <property type="match status" value="5"/>
</dbReference>
<feature type="chain" id="PRO_5014375124" evidence="3">
    <location>
        <begin position="22"/>
        <end position="1237"/>
    </location>
</feature>
<keyword evidence="6" id="KW-1185">Reference proteome</keyword>
<dbReference type="Pfam" id="PF07250">
    <property type="entry name" value="Glyoxal_oxid_N"/>
    <property type="match status" value="1"/>
</dbReference>
<dbReference type="InterPro" id="IPR009880">
    <property type="entry name" value="Glyoxal_oxidase_N"/>
</dbReference>
<protein>
    <submittedName>
        <fullName evidence="5">Copper radical oxidase</fullName>
    </submittedName>
</protein>
<dbReference type="PANTHER" id="PTHR32208:SF105">
    <property type="entry name" value="COPPER RADICAL OXIDASE"/>
    <property type="match status" value="1"/>
</dbReference>
<evidence type="ECO:0000259" key="4">
    <source>
        <dbReference type="PROSITE" id="PS51212"/>
    </source>
</evidence>